<keyword evidence="2" id="KW-1185">Reference proteome</keyword>
<dbReference type="Proteomes" id="UP001177021">
    <property type="component" value="Unassembled WGS sequence"/>
</dbReference>
<sequence>MMVHSFKRFITPFFVVIFIALPVFLIVNFMYSNSSFSLFEGLTKDKVLLVGESEYANNTTNVTTNIGGRIHNKSDDNIKGSYNNIVNNNTMSKVQGKIENDTTTTEGRSATTIGLKNESITSSTNDSNIHKVQGKIENGTTTTEGRSATTIGLKNESTMHAVIHDDYKEKFLDGLLASEFDETSCISRLQSHLYRKSSPHKPSSYLISKLRNYEEIHRRCGPNSKAYNKIMTKILHSKNIKVDDASMCKYLIWTPANGLGNQMVSIAATFLYALLTNRTMLVRFRKDKQGLFCEPFRNSTWLLSEKSPFWNQDHVETYQSVIEKEKDNKISKVDLPSSLFLNLQYQANFHEKFFHCDDSQALLIKVPLLILQSDQYFVPSLFMTPFFNKEVEAMFDEKDTVFHHLGRYLFHPSNSAWRLITNFYQAHLAKADEKIGLQIRVFNPISTPQEVIMNLVLNCTIHNKLLPKVIDMKNSMSTSSDKNKTITKAILVASLYPEYGENLKTMYMNKPTDTGEVIEVYQPSGEEQQKFNDNKHNMKAWVDMCSGKKQRGPLPSPQPPKHEIRRNEMLKTLSFPFRVMSPKNPSFECGQSPASPVIKRLRRMLALSTEDLMDDFGEFSEFVKELNDYCWRLTKEEKRFLDSVLRLEKELKDSASFVIAAENVKECHAEVTEAVDSQIEITKETMGVQEEILGICFNEERRVDDRLALLNKEMKPLVKRKRALQGEIRDDVAKLISRRHSLMDLLDKQNELREDLKPIDENMVKAKRVKRALEEMHRIAVADAGELGSSTMP</sequence>
<gene>
    <name evidence="1" type="ORF">MILVUS5_LOCUS23207</name>
</gene>
<protein>
    <submittedName>
        <fullName evidence="1">Uncharacterized protein</fullName>
    </submittedName>
</protein>
<comment type="caution">
    <text evidence="1">The sequence shown here is derived from an EMBL/GenBank/DDBJ whole genome shotgun (WGS) entry which is preliminary data.</text>
</comment>
<organism evidence="1 2">
    <name type="scientific">Trifolium pratense</name>
    <name type="common">Red clover</name>
    <dbReference type="NCBI Taxonomy" id="57577"/>
    <lineage>
        <taxon>Eukaryota</taxon>
        <taxon>Viridiplantae</taxon>
        <taxon>Streptophyta</taxon>
        <taxon>Embryophyta</taxon>
        <taxon>Tracheophyta</taxon>
        <taxon>Spermatophyta</taxon>
        <taxon>Magnoliopsida</taxon>
        <taxon>eudicotyledons</taxon>
        <taxon>Gunneridae</taxon>
        <taxon>Pentapetalae</taxon>
        <taxon>rosids</taxon>
        <taxon>fabids</taxon>
        <taxon>Fabales</taxon>
        <taxon>Fabaceae</taxon>
        <taxon>Papilionoideae</taxon>
        <taxon>50 kb inversion clade</taxon>
        <taxon>NPAAA clade</taxon>
        <taxon>Hologalegina</taxon>
        <taxon>IRL clade</taxon>
        <taxon>Trifolieae</taxon>
        <taxon>Trifolium</taxon>
    </lineage>
</organism>
<name>A0ACB0KGP1_TRIPR</name>
<accession>A0ACB0KGP1</accession>
<reference evidence="1" key="1">
    <citation type="submission" date="2023-10" db="EMBL/GenBank/DDBJ databases">
        <authorList>
            <person name="Rodriguez Cubillos JULIANA M."/>
            <person name="De Vega J."/>
        </authorList>
    </citation>
    <scope>NUCLEOTIDE SEQUENCE</scope>
</reference>
<dbReference type="EMBL" id="CASHSV030000206">
    <property type="protein sequence ID" value="CAJ2656460.1"/>
    <property type="molecule type" value="Genomic_DNA"/>
</dbReference>
<evidence type="ECO:0000313" key="2">
    <source>
        <dbReference type="Proteomes" id="UP001177021"/>
    </source>
</evidence>
<proteinExistence type="predicted"/>
<evidence type="ECO:0000313" key="1">
    <source>
        <dbReference type="EMBL" id="CAJ2656460.1"/>
    </source>
</evidence>